<dbReference type="PANTHER" id="PTHR10584:SF166">
    <property type="entry name" value="RIBOKINASE"/>
    <property type="match status" value="1"/>
</dbReference>
<feature type="binding site" evidence="9">
    <location>
        <begin position="38"/>
        <end position="42"/>
    </location>
    <ligand>
        <name>substrate</name>
    </ligand>
</feature>
<keyword evidence="4 9" id="KW-0418">Kinase</keyword>
<gene>
    <name evidence="9" type="primary">rbsK</name>
    <name evidence="11" type="ORF">SPIROBIBN47_210097</name>
</gene>
<comment type="caution">
    <text evidence="9">Lacks conserved residue(s) required for the propagation of feature annotation.</text>
</comment>
<protein>
    <recommendedName>
        <fullName evidence="9">Ribokinase</fullName>
        <shortName evidence="9">RK</shortName>
        <ecNumber evidence="9">2.7.1.15</ecNumber>
    </recommendedName>
</protein>
<keyword evidence="5 9" id="KW-0067">ATP-binding</keyword>
<evidence type="ECO:0000256" key="1">
    <source>
        <dbReference type="ARBA" id="ARBA00022679"/>
    </source>
</evidence>
<comment type="catalytic activity">
    <reaction evidence="9">
        <text>D-ribose + ATP = D-ribose 5-phosphate + ADP + H(+)</text>
        <dbReference type="Rhea" id="RHEA:13697"/>
        <dbReference type="ChEBI" id="CHEBI:15378"/>
        <dbReference type="ChEBI" id="CHEBI:30616"/>
        <dbReference type="ChEBI" id="CHEBI:47013"/>
        <dbReference type="ChEBI" id="CHEBI:78346"/>
        <dbReference type="ChEBI" id="CHEBI:456216"/>
        <dbReference type="EC" id="2.7.1.15"/>
    </reaction>
</comment>
<evidence type="ECO:0000256" key="6">
    <source>
        <dbReference type="ARBA" id="ARBA00022842"/>
    </source>
</evidence>
<evidence type="ECO:0000313" key="11">
    <source>
        <dbReference type="EMBL" id="SLM11842.1"/>
    </source>
</evidence>
<keyword evidence="3 9" id="KW-0547">Nucleotide-binding</keyword>
<evidence type="ECO:0000256" key="7">
    <source>
        <dbReference type="ARBA" id="ARBA00022958"/>
    </source>
</evidence>
<feature type="binding site" evidence="9">
    <location>
        <position position="179"/>
    </location>
    <ligand>
        <name>ATP</name>
        <dbReference type="ChEBI" id="CHEBI:30616"/>
    </ligand>
</feature>
<evidence type="ECO:0000256" key="3">
    <source>
        <dbReference type="ARBA" id="ARBA00022741"/>
    </source>
</evidence>
<organism evidence="11">
    <name type="scientific">uncultured spirochete</name>
    <dbReference type="NCBI Taxonomy" id="156406"/>
    <lineage>
        <taxon>Bacteria</taxon>
        <taxon>Pseudomonadati</taxon>
        <taxon>Spirochaetota</taxon>
        <taxon>Spirochaetia</taxon>
        <taxon>Spirochaetales</taxon>
        <taxon>environmental samples</taxon>
    </lineage>
</organism>
<dbReference type="CDD" id="cd01174">
    <property type="entry name" value="ribokinase"/>
    <property type="match status" value="1"/>
</dbReference>
<dbReference type="Gene3D" id="3.40.1190.20">
    <property type="match status" value="1"/>
</dbReference>
<comment type="similarity">
    <text evidence="9">Belongs to the carbohydrate kinase PfkB family. Ribokinase subfamily.</text>
</comment>
<dbReference type="Pfam" id="PF00294">
    <property type="entry name" value="PfkB"/>
    <property type="match status" value="1"/>
</dbReference>
<evidence type="ECO:0000256" key="8">
    <source>
        <dbReference type="ARBA" id="ARBA00023277"/>
    </source>
</evidence>
<comment type="function">
    <text evidence="9">Catalyzes the phosphorylation of ribose at O-5 in a reaction requiring ATP and magnesium. The resulting D-ribose-5-phosphate can then be used either for sythesis of nucleotides, histidine, and tryptophan, or as a component of the pentose phosphate pathway.</text>
</comment>
<dbReference type="GO" id="GO:0019303">
    <property type="term" value="P:D-ribose catabolic process"/>
    <property type="evidence" value="ECO:0007669"/>
    <property type="project" value="UniProtKB-UniRule"/>
</dbReference>
<comment type="pathway">
    <text evidence="9">Carbohydrate metabolism; D-ribose degradation; D-ribose 5-phosphate from beta-D-ribopyranose: step 2/2.</text>
</comment>
<dbReference type="GO" id="GO:0005737">
    <property type="term" value="C:cytoplasm"/>
    <property type="evidence" value="ECO:0007669"/>
    <property type="project" value="UniProtKB-SubCell"/>
</dbReference>
<feature type="binding site" evidence="9">
    <location>
        <position position="282"/>
    </location>
    <ligand>
        <name>K(+)</name>
        <dbReference type="ChEBI" id="CHEBI:29103"/>
    </ligand>
</feature>
<dbReference type="GO" id="GO:0004747">
    <property type="term" value="F:ribokinase activity"/>
    <property type="evidence" value="ECO:0007669"/>
    <property type="project" value="UniProtKB-UniRule"/>
</dbReference>
<keyword evidence="8 9" id="KW-0119">Carbohydrate metabolism</keyword>
<dbReference type="EC" id="2.7.1.15" evidence="9"/>
<feature type="binding site" evidence="9">
    <location>
        <position position="273"/>
    </location>
    <ligand>
        <name>K(+)</name>
        <dbReference type="ChEBI" id="CHEBI:29103"/>
    </ligand>
</feature>
<dbReference type="PRINTS" id="PR00990">
    <property type="entry name" value="RIBOKINASE"/>
</dbReference>
<feature type="binding site" evidence="9">
    <location>
        <position position="276"/>
    </location>
    <ligand>
        <name>K(+)</name>
        <dbReference type="ChEBI" id="CHEBI:29103"/>
    </ligand>
</feature>
<keyword evidence="2 9" id="KW-0479">Metal-binding</keyword>
<proteinExistence type="inferred from homology"/>
<feature type="binding site" evidence="9">
    <location>
        <position position="278"/>
    </location>
    <ligand>
        <name>K(+)</name>
        <dbReference type="ChEBI" id="CHEBI:29103"/>
    </ligand>
</feature>
<evidence type="ECO:0000256" key="4">
    <source>
        <dbReference type="ARBA" id="ARBA00022777"/>
    </source>
</evidence>
<sequence>MRILNFGSLNIDYVYRVDSFVKPGETKAAQSLSVFPGGKGLNQSLAMARAGLAVAHAGKVGKEGGFLLETLQKGGVDTRLIETSAIATGHAIIQVDDKGGNCILLFGGANQDIDEHYIDRALAGFGSGDMLVLQNEISSMASIISKAKSRGMAIALNPSPYSESILSYPLELIDIFIMNEIEAEGISGTHEPEAAASLIARSFPQARIVITLGENGSLCLYKGELVRQKAYKVQAVDTTAAGDTFSGYFLAGLVEGLSTKNALDLAARAAAICVTRKGAADSVPWRKELE</sequence>
<keyword evidence="6 9" id="KW-0460">Magnesium</keyword>
<dbReference type="UniPathway" id="UPA00916">
    <property type="reaction ID" value="UER00889"/>
</dbReference>
<dbReference type="EMBL" id="FWDM01000014">
    <property type="protein sequence ID" value="SLM11842.1"/>
    <property type="molecule type" value="Genomic_DNA"/>
</dbReference>
<evidence type="ECO:0000256" key="9">
    <source>
        <dbReference type="HAMAP-Rule" id="MF_01987"/>
    </source>
</evidence>
<feature type="binding site" evidence="9">
    <location>
        <begin position="211"/>
        <end position="216"/>
    </location>
    <ligand>
        <name>ATP</name>
        <dbReference type="ChEBI" id="CHEBI:30616"/>
    </ligand>
</feature>
<evidence type="ECO:0000256" key="2">
    <source>
        <dbReference type="ARBA" id="ARBA00022723"/>
    </source>
</evidence>
<reference evidence="11" key="1">
    <citation type="submission" date="2017-02" db="EMBL/GenBank/DDBJ databases">
        <authorList>
            <person name="Regsiter A."/>
            <person name="William W."/>
        </authorList>
    </citation>
    <scope>NUCLEOTIDE SEQUENCE</scope>
    <source>
        <strain evidence="11">Bib</strain>
    </source>
</reference>
<feature type="binding site" evidence="9">
    <location>
        <position position="237"/>
    </location>
    <ligand>
        <name>K(+)</name>
        <dbReference type="ChEBI" id="CHEBI:29103"/>
    </ligand>
</feature>
<feature type="binding site" evidence="9">
    <location>
        <position position="239"/>
    </location>
    <ligand>
        <name>K(+)</name>
        <dbReference type="ChEBI" id="CHEBI:29103"/>
    </ligand>
</feature>
<accession>A0A3P3XHG3</accession>
<feature type="binding site" evidence="9">
    <location>
        <begin position="242"/>
        <end position="243"/>
    </location>
    <ligand>
        <name>ATP</name>
        <dbReference type="ChEBI" id="CHEBI:30616"/>
    </ligand>
</feature>
<keyword evidence="1 9" id="KW-0808">Transferase</keyword>
<keyword evidence="9" id="KW-0963">Cytoplasm</keyword>
<comment type="subunit">
    <text evidence="9">Homodimer.</text>
</comment>
<comment type="subcellular location">
    <subcellularLocation>
        <location evidence="9">Cytoplasm</location>
    </subcellularLocation>
</comment>
<comment type="cofactor">
    <cofactor evidence="9">
        <name>Mg(2+)</name>
        <dbReference type="ChEBI" id="CHEBI:18420"/>
    </cofactor>
    <text evidence="9">Requires a divalent cation, most likely magnesium in vivo, as an electrophilic catalyst to aid phosphoryl group transfer. It is the chelate of the metal and the nucleotide that is the actual substrate.</text>
</comment>
<feature type="binding site" evidence="9">
    <location>
        <begin position="10"/>
        <end position="12"/>
    </location>
    <ligand>
        <name>substrate</name>
    </ligand>
</feature>
<feature type="binding site" evidence="9">
    <location>
        <position position="243"/>
    </location>
    <ligand>
        <name>substrate</name>
    </ligand>
</feature>
<dbReference type="InterPro" id="IPR011611">
    <property type="entry name" value="PfkB_dom"/>
</dbReference>
<dbReference type="AlphaFoldDB" id="A0A3P3XHG3"/>
<dbReference type="PANTHER" id="PTHR10584">
    <property type="entry name" value="SUGAR KINASE"/>
    <property type="match status" value="1"/>
</dbReference>
<dbReference type="GO" id="GO:0046872">
    <property type="term" value="F:metal ion binding"/>
    <property type="evidence" value="ECO:0007669"/>
    <property type="project" value="UniProtKB-KW"/>
</dbReference>
<keyword evidence="7 9" id="KW-0630">Potassium</keyword>
<evidence type="ECO:0000256" key="5">
    <source>
        <dbReference type="ARBA" id="ARBA00022840"/>
    </source>
</evidence>
<feature type="active site" description="Proton acceptor" evidence="9">
    <location>
        <position position="243"/>
    </location>
</feature>
<comment type="activity regulation">
    <text evidence="9">Activated by a monovalent cation that binds near, but not in, the active site. The most likely occupant of the site in vivo is potassium. Ion binding induces a conformational change that may alter substrate affinity.</text>
</comment>
<dbReference type="InterPro" id="IPR011877">
    <property type="entry name" value="Ribokinase"/>
</dbReference>
<dbReference type="GO" id="GO:0005524">
    <property type="term" value="F:ATP binding"/>
    <property type="evidence" value="ECO:0007669"/>
    <property type="project" value="UniProtKB-UniRule"/>
</dbReference>
<dbReference type="InterPro" id="IPR002139">
    <property type="entry name" value="Ribo/fructo_kinase"/>
</dbReference>
<name>A0A3P3XHG3_9SPIR</name>
<evidence type="ECO:0000259" key="10">
    <source>
        <dbReference type="Pfam" id="PF00294"/>
    </source>
</evidence>
<feature type="domain" description="Carbohydrate kinase PfkB" evidence="10">
    <location>
        <begin position="4"/>
        <end position="285"/>
    </location>
</feature>
<dbReference type="SUPFAM" id="SSF53613">
    <property type="entry name" value="Ribokinase-like"/>
    <property type="match status" value="1"/>
</dbReference>
<dbReference type="InterPro" id="IPR029056">
    <property type="entry name" value="Ribokinase-like"/>
</dbReference>
<dbReference type="HAMAP" id="MF_01987">
    <property type="entry name" value="Ribokinase"/>
    <property type="match status" value="1"/>
</dbReference>
<feature type="binding site" evidence="9">
    <location>
        <position position="136"/>
    </location>
    <ligand>
        <name>substrate</name>
    </ligand>
</feature>